<name>A0AAD2G0I1_9STRA</name>
<dbReference type="EMBL" id="CAKOGP040001981">
    <property type="protein sequence ID" value="CAJ1959197.1"/>
    <property type="molecule type" value="Genomic_DNA"/>
</dbReference>
<keyword evidence="1" id="KW-0479">Metal-binding</keyword>
<protein>
    <recommendedName>
        <fullName evidence="5">MYND-type domain-containing protein</fullName>
    </recommendedName>
</protein>
<reference evidence="6" key="1">
    <citation type="submission" date="2023-08" db="EMBL/GenBank/DDBJ databases">
        <authorList>
            <person name="Audoor S."/>
            <person name="Bilcke G."/>
        </authorList>
    </citation>
    <scope>NUCLEOTIDE SEQUENCE</scope>
</reference>
<evidence type="ECO:0000313" key="6">
    <source>
        <dbReference type="EMBL" id="CAJ1959197.1"/>
    </source>
</evidence>
<comment type="caution">
    <text evidence="6">The sequence shown here is derived from an EMBL/GenBank/DDBJ whole genome shotgun (WGS) entry which is preliminary data.</text>
</comment>
<dbReference type="Proteomes" id="UP001295423">
    <property type="component" value="Unassembled WGS sequence"/>
</dbReference>
<organism evidence="6 7">
    <name type="scientific">Cylindrotheca closterium</name>
    <dbReference type="NCBI Taxonomy" id="2856"/>
    <lineage>
        <taxon>Eukaryota</taxon>
        <taxon>Sar</taxon>
        <taxon>Stramenopiles</taxon>
        <taxon>Ochrophyta</taxon>
        <taxon>Bacillariophyta</taxon>
        <taxon>Bacillariophyceae</taxon>
        <taxon>Bacillariophycidae</taxon>
        <taxon>Bacillariales</taxon>
        <taxon>Bacillariaceae</taxon>
        <taxon>Cylindrotheca</taxon>
    </lineage>
</organism>
<keyword evidence="2 4" id="KW-0863">Zinc-finger</keyword>
<evidence type="ECO:0000313" key="7">
    <source>
        <dbReference type="Proteomes" id="UP001295423"/>
    </source>
</evidence>
<evidence type="ECO:0000256" key="4">
    <source>
        <dbReference type="PROSITE-ProRule" id="PRU00134"/>
    </source>
</evidence>
<sequence>MANLAEYIKKKWTTEDPETIVQEIGQGKRFPTEALALSKDIEYRTKIVQAGGVDRILEFLLQTDTPFQDVLHKAKGGEASSDDSDLQCPSVWLNVVNNFCQDGFLPDSTLARETRYKIAINMGPLFIDMSDWEKRELFESKDTWMKSLPFFVSMLSGFLASSFTKLADFLVRQDSLPSFLVRVLYLELGDPTIVSEIVEYSIERDDRLVKADIIGLSQTCAAHCIKSLWMKRGKPMVEQYADIPIRPEHQLTMQTGIIKLFEVNGRKGWYRGGYGATLSLFIMLYDKCDRFSSEFGVESVSAKMVAICQRHLSKHIHLSRDRFFMEAVMTGIVTLGATMMTPAINQQQAPIDYNVASAIHAGLLYFCLDVCDSNDVRLAKALDGFLSIVTATANLPETKKALQKQGEDIRCRLERVLARAPYLHTGLNILNQILQQCLPPQPDMNTLGCEFCFEKCNKGTTSKCSFCRTVTYCSDDCKRLNWMLHQKDCCMKRKMPLPKTVEEIIAQGKIMFAQHINQLLFQSALKNLSILDTFLVFDMSEATPLFQTLTIGQFKDVYLQNEDSVEEALKVLTKNRASGSVTTVFIGFTEDGMLAKLVTFPPETAPVMPITQGERLEPVKKWESAQQLVVTLSSAGQGSGAIQKLQAHPQLLRASILKTMKP</sequence>
<evidence type="ECO:0000256" key="1">
    <source>
        <dbReference type="ARBA" id="ARBA00022723"/>
    </source>
</evidence>
<proteinExistence type="predicted"/>
<dbReference type="Pfam" id="PF01753">
    <property type="entry name" value="zf-MYND"/>
    <property type="match status" value="1"/>
</dbReference>
<dbReference type="InterPro" id="IPR002893">
    <property type="entry name" value="Znf_MYND"/>
</dbReference>
<dbReference type="PROSITE" id="PS50865">
    <property type="entry name" value="ZF_MYND_2"/>
    <property type="match status" value="1"/>
</dbReference>
<keyword evidence="3" id="KW-0862">Zinc</keyword>
<evidence type="ECO:0000259" key="5">
    <source>
        <dbReference type="PROSITE" id="PS50865"/>
    </source>
</evidence>
<accession>A0AAD2G0I1</accession>
<gene>
    <name evidence="6" type="ORF">CYCCA115_LOCUS17618</name>
</gene>
<dbReference type="SUPFAM" id="SSF144232">
    <property type="entry name" value="HIT/MYND zinc finger-like"/>
    <property type="match status" value="1"/>
</dbReference>
<evidence type="ECO:0000256" key="3">
    <source>
        <dbReference type="ARBA" id="ARBA00022833"/>
    </source>
</evidence>
<dbReference type="Gene3D" id="6.10.140.2220">
    <property type="match status" value="1"/>
</dbReference>
<dbReference type="GO" id="GO:0008270">
    <property type="term" value="F:zinc ion binding"/>
    <property type="evidence" value="ECO:0007669"/>
    <property type="project" value="UniProtKB-KW"/>
</dbReference>
<feature type="domain" description="MYND-type" evidence="5">
    <location>
        <begin position="449"/>
        <end position="489"/>
    </location>
</feature>
<evidence type="ECO:0000256" key="2">
    <source>
        <dbReference type="ARBA" id="ARBA00022771"/>
    </source>
</evidence>
<dbReference type="AlphaFoldDB" id="A0AAD2G0I1"/>
<keyword evidence="7" id="KW-1185">Reference proteome</keyword>